<dbReference type="AlphaFoldDB" id="B3PDM0"/>
<evidence type="ECO:0000313" key="3">
    <source>
        <dbReference type="EMBL" id="ACE84248.1"/>
    </source>
</evidence>
<accession>B3PDM0</accession>
<dbReference type="KEGG" id="cja:CJA_1480"/>
<dbReference type="HOGENOM" id="CLU_047530_3_1_6"/>
<evidence type="ECO:0000256" key="1">
    <source>
        <dbReference type="SAM" id="Phobius"/>
    </source>
</evidence>
<name>B3PDM0_CELJU</name>
<sequence>MTAENQSEANVSKSSHELSPGTILAAARERAGLTQQQAADELYMTLGKVRALEADDYQRLHSDTFIRGYLRAYANLLKIDVDQVIQAYDRQAQRLGLVEQYVPRSVDNSNKKIWQFVGLILAALVVLWLISVWFFDNRKAPEYPLPAALDIAEDIAVSSGQVSSLAQIPLSVQPAAVDVASTSSLSGMVPVSAGVASSAALSVASATSVSESVSVSSVAALSRRTVVQDPNAQNLDELYMEFSDECWLEVSDSRGDVLATELERPGNRLLVKGRAPFDVKLGNAKAVTMTLNGQSVTIIPSPHTNVLTMKVGAQ</sequence>
<dbReference type="PROSITE" id="PS50943">
    <property type="entry name" value="HTH_CROC1"/>
    <property type="match status" value="1"/>
</dbReference>
<dbReference type="GO" id="GO:0003677">
    <property type="term" value="F:DNA binding"/>
    <property type="evidence" value="ECO:0007669"/>
    <property type="project" value="UniProtKB-KW"/>
</dbReference>
<dbReference type="SUPFAM" id="SSF47413">
    <property type="entry name" value="lambda repressor-like DNA-binding domains"/>
    <property type="match status" value="1"/>
</dbReference>
<dbReference type="EMBL" id="CP000934">
    <property type="protein sequence ID" value="ACE84248.1"/>
    <property type="molecule type" value="Genomic_DNA"/>
</dbReference>
<dbReference type="PANTHER" id="PTHR34475">
    <property type="match status" value="1"/>
</dbReference>
<dbReference type="InterPro" id="IPR010982">
    <property type="entry name" value="Lambda_DNA-bd_dom_sf"/>
</dbReference>
<dbReference type="Gene3D" id="1.10.260.40">
    <property type="entry name" value="lambda repressor-like DNA-binding domains"/>
    <property type="match status" value="1"/>
</dbReference>
<proteinExistence type="predicted"/>
<dbReference type="Pfam" id="PF13464">
    <property type="entry name" value="RodZ_C"/>
    <property type="match status" value="1"/>
</dbReference>
<dbReference type="STRING" id="498211.CJA_1480"/>
<feature type="transmembrane region" description="Helical" evidence="1">
    <location>
        <begin position="113"/>
        <end position="135"/>
    </location>
</feature>
<keyword evidence="1" id="KW-0812">Transmembrane</keyword>
<keyword evidence="1" id="KW-1133">Transmembrane helix</keyword>
<dbReference type="PANTHER" id="PTHR34475:SF1">
    <property type="entry name" value="CYTOSKELETON PROTEIN RODZ"/>
    <property type="match status" value="1"/>
</dbReference>
<dbReference type="OrthoDB" id="9790252at2"/>
<dbReference type="Proteomes" id="UP000001036">
    <property type="component" value="Chromosome"/>
</dbReference>
<keyword evidence="4" id="KW-1185">Reference proteome</keyword>
<protein>
    <submittedName>
        <fullName evidence="3">Putative DNA-binding protein</fullName>
    </submittedName>
</protein>
<dbReference type="CDD" id="cd00093">
    <property type="entry name" value="HTH_XRE"/>
    <property type="match status" value="1"/>
</dbReference>
<evidence type="ECO:0000259" key="2">
    <source>
        <dbReference type="PROSITE" id="PS50943"/>
    </source>
</evidence>
<gene>
    <name evidence="3" type="ordered locus">CJA_1480</name>
</gene>
<dbReference type="InterPro" id="IPR050400">
    <property type="entry name" value="Bact_Cytoskel_RodZ"/>
</dbReference>
<dbReference type="RefSeq" id="WP_012487110.1">
    <property type="nucleotide sequence ID" value="NC_010995.1"/>
</dbReference>
<keyword evidence="3" id="KW-0238">DNA-binding</keyword>
<keyword evidence="1" id="KW-0472">Membrane</keyword>
<feature type="domain" description="HTH cro/C1-type" evidence="2">
    <location>
        <begin position="24"/>
        <end position="84"/>
    </location>
</feature>
<evidence type="ECO:0000313" key="4">
    <source>
        <dbReference type="Proteomes" id="UP000001036"/>
    </source>
</evidence>
<dbReference type="eggNOG" id="COG1426">
    <property type="taxonomic scope" value="Bacteria"/>
</dbReference>
<reference evidence="3 4" key="1">
    <citation type="journal article" date="2008" name="J. Bacteriol.">
        <title>Insights into plant cell wall degradation from the genome sequence of the soil bacterium Cellvibrio japonicus.</title>
        <authorList>
            <person name="Deboy R.T."/>
            <person name="Mongodin E.F."/>
            <person name="Fouts D.E."/>
            <person name="Tailford L.E."/>
            <person name="Khouri H."/>
            <person name="Emerson J.B."/>
            <person name="Mohamoud Y."/>
            <person name="Watkins K."/>
            <person name="Henrissat B."/>
            <person name="Gilbert H.J."/>
            <person name="Nelson K.E."/>
        </authorList>
    </citation>
    <scope>NUCLEOTIDE SEQUENCE [LARGE SCALE GENOMIC DNA]</scope>
    <source>
        <strain evidence="3 4">Ueda107</strain>
    </source>
</reference>
<dbReference type="InterPro" id="IPR001387">
    <property type="entry name" value="Cro/C1-type_HTH"/>
</dbReference>
<dbReference type="Pfam" id="PF13413">
    <property type="entry name" value="HTH_25"/>
    <property type="match status" value="1"/>
</dbReference>
<dbReference type="InterPro" id="IPR025194">
    <property type="entry name" value="RodZ-like_C"/>
</dbReference>
<organism evidence="3 4">
    <name type="scientific">Cellvibrio japonicus (strain Ueda107)</name>
    <name type="common">Pseudomonas fluorescens subsp. cellulosa</name>
    <dbReference type="NCBI Taxonomy" id="498211"/>
    <lineage>
        <taxon>Bacteria</taxon>
        <taxon>Pseudomonadati</taxon>
        <taxon>Pseudomonadota</taxon>
        <taxon>Gammaproteobacteria</taxon>
        <taxon>Cellvibrionales</taxon>
        <taxon>Cellvibrionaceae</taxon>
        <taxon>Cellvibrio</taxon>
    </lineage>
</organism>